<proteinExistence type="predicted"/>
<sequence length="232" mass="24207">MRVYRGRGDSIEADRAVSDRVVERVAADREPAVRVWRPHPQVAFGRRDARVEGYDRARELADERGFPPVEREVGGRAVAYTGATVAFARVTPVADSRSGLRVRYDAATADLLDALGSLGADAREGEPPDSFCPGTHSVRADCGGRSRKLAGLAQRVRADAAVVAGVLVVRDHAAIASVLDPVYAALDVPFDPGTVGSVARAGGRTDPDAVVDAVAGALVGDAAGDASVQRVG</sequence>
<name>A0A7D5SZE9_9EURY</name>
<dbReference type="RefSeq" id="WP_179910999.1">
    <property type="nucleotide sequence ID" value="NZ_CP058910.1"/>
</dbReference>
<feature type="domain" description="BPL/LPL catalytic" evidence="1">
    <location>
        <begin position="27"/>
        <end position="226"/>
    </location>
</feature>
<dbReference type="InterPro" id="IPR004143">
    <property type="entry name" value="BPL_LPL_catalytic"/>
</dbReference>
<dbReference type="Gene3D" id="3.30.930.10">
    <property type="entry name" value="Bira Bifunctional Protein, Domain 2"/>
    <property type="match status" value="1"/>
</dbReference>
<dbReference type="GO" id="GO:0016874">
    <property type="term" value="F:ligase activity"/>
    <property type="evidence" value="ECO:0007669"/>
    <property type="project" value="UniProtKB-KW"/>
</dbReference>
<dbReference type="GeneID" id="56077612"/>
<dbReference type="Proteomes" id="UP000509667">
    <property type="component" value="Chromosome"/>
</dbReference>
<dbReference type="EMBL" id="CP058910">
    <property type="protein sequence ID" value="QLH77068.1"/>
    <property type="molecule type" value="Genomic_DNA"/>
</dbReference>
<organism evidence="2 3">
    <name type="scientific">Halosimplex rubrum</name>
    <dbReference type="NCBI Taxonomy" id="869889"/>
    <lineage>
        <taxon>Archaea</taxon>
        <taxon>Methanobacteriati</taxon>
        <taxon>Methanobacteriota</taxon>
        <taxon>Stenosarchaea group</taxon>
        <taxon>Halobacteria</taxon>
        <taxon>Halobacteriales</taxon>
        <taxon>Haloarculaceae</taxon>
        <taxon>Halosimplex</taxon>
    </lineage>
</organism>
<reference evidence="2 3" key="1">
    <citation type="submission" date="2020-07" db="EMBL/GenBank/DDBJ databases">
        <title>Halosimplex pelagicum sp. nov. and Halosimplex rubrum sp. nov., isolated from salted brown alga Laminaria, and emended description of the genus Halosimplex.</title>
        <authorList>
            <person name="Cui H."/>
        </authorList>
    </citation>
    <scope>NUCLEOTIDE SEQUENCE [LARGE SCALE GENOMIC DNA]</scope>
    <source>
        <strain evidence="2 3">R27</strain>
    </source>
</reference>
<accession>A0A7D5SZE9</accession>
<evidence type="ECO:0000259" key="1">
    <source>
        <dbReference type="PROSITE" id="PS51733"/>
    </source>
</evidence>
<dbReference type="AlphaFoldDB" id="A0A7D5SZE9"/>
<dbReference type="KEGG" id="hrr:HZS55_07075"/>
<dbReference type="SUPFAM" id="SSF55681">
    <property type="entry name" value="Class II aaRS and biotin synthetases"/>
    <property type="match status" value="1"/>
</dbReference>
<keyword evidence="3" id="KW-1185">Reference proteome</keyword>
<evidence type="ECO:0000313" key="2">
    <source>
        <dbReference type="EMBL" id="QLH77068.1"/>
    </source>
</evidence>
<dbReference type="Pfam" id="PF21948">
    <property type="entry name" value="LplA-B_cat"/>
    <property type="match status" value="1"/>
</dbReference>
<evidence type="ECO:0000313" key="3">
    <source>
        <dbReference type="Proteomes" id="UP000509667"/>
    </source>
</evidence>
<keyword evidence="2" id="KW-0436">Ligase</keyword>
<dbReference type="InterPro" id="IPR045864">
    <property type="entry name" value="aa-tRNA-synth_II/BPL/LPL"/>
</dbReference>
<dbReference type="OrthoDB" id="192160at2157"/>
<gene>
    <name evidence="2" type="ORF">HZS55_07075</name>
</gene>
<dbReference type="PROSITE" id="PS51733">
    <property type="entry name" value="BPL_LPL_CATALYTIC"/>
    <property type="match status" value="1"/>
</dbReference>
<protein>
    <submittedName>
        <fullName evidence="2">Lipoate--protein ligase family protein</fullName>
    </submittedName>
</protein>